<organism evidence="2 3">
    <name type="scientific">Hydnum rufescens UP504</name>
    <dbReference type="NCBI Taxonomy" id="1448309"/>
    <lineage>
        <taxon>Eukaryota</taxon>
        <taxon>Fungi</taxon>
        <taxon>Dikarya</taxon>
        <taxon>Basidiomycota</taxon>
        <taxon>Agaricomycotina</taxon>
        <taxon>Agaricomycetes</taxon>
        <taxon>Cantharellales</taxon>
        <taxon>Hydnaceae</taxon>
        <taxon>Hydnum</taxon>
    </lineage>
</organism>
<comment type="caution">
    <text evidence="2">The sequence shown here is derived from an EMBL/GenBank/DDBJ whole genome shotgun (WGS) entry which is preliminary data.</text>
</comment>
<evidence type="ECO:0000256" key="1">
    <source>
        <dbReference type="SAM" id="MobiDB-lite"/>
    </source>
</evidence>
<dbReference type="AlphaFoldDB" id="A0A9P6B8K2"/>
<protein>
    <submittedName>
        <fullName evidence="2">Uncharacterized protein</fullName>
    </submittedName>
</protein>
<accession>A0A9P6B8K2</accession>
<feature type="region of interest" description="Disordered" evidence="1">
    <location>
        <begin position="1"/>
        <end position="26"/>
    </location>
</feature>
<reference evidence="2" key="1">
    <citation type="journal article" date="2020" name="Nat. Commun.">
        <title>Large-scale genome sequencing of mycorrhizal fungi provides insights into the early evolution of symbiotic traits.</title>
        <authorList>
            <person name="Miyauchi S."/>
            <person name="Kiss E."/>
            <person name="Kuo A."/>
            <person name="Drula E."/>
            <person name="Kohler A."/>
            <person name="Sanchez-Garcia M."/>
            <person name="Morin E."/>
            <person name="Andreopoulos B."/>
            <person name="Barry K.W."/>
            <person name="Bonito G."/>
            <person name="Buee M."/>
            <person name="Carver A."/>
            <person name="Chen C."/>
            <person name="Cichocki N."/>
            <person name="Clum A."/>
            <person name="Culley D."/>
            <person name="Crous P.W."/>
            <person name="Fauchery L."/>
            <person name="Girlanda M."/>
            <person name="Hayes R.D."/>
            <person name="Keri Z."/>
            <person name="LaButti K."/>
            <person name="Lipzen A."/>
            <person name="Lombard V."/>
            <person name="Magnuson J."/>
            <person name="Maillard F."/>
            <person name="Murat C."/>
            <person name="Nolan M."/>
            <person name="Ohm R.A."/>
            <person name="Pangilinan J."/>
            <person name="Pereira M.F."/>
            <person name="Perotto S."/>
            <person name="Peter M."/>
            <person name="Pfister S."/>
            <person name="Riley R."/>
            <person name="Sitrit Y."/>
            <person name="Stielow J.B."/>
            <person name="Szollosi G."/>
            <person name="Zifcakova L."/>
            <person name="Stursova M."/>
            <person name="Spatafora J.W."/>
            <person name="Tedersoo L."/>
            <person name="Vaario L.M."/>
            <person name="Yamada A."/>
            <person name="Yan M."/>
            <person name="Wang P."/>
            <person name="Xu J."/>
            <person name="Bruns T."/>
            <person name="Baldrian P."/>
            <person name="Vilgalys R."/>
            <person name="Dunand C."/>
            <person name="Henrissat B."/>
            <person name="Grigoriev I.V."/>
            <person name="Hibbett D."/>
            <person name="Nagy L.G."/>
            <person name="Martin F.M."/>
        </authorList>
    </citation>
    <scope>NUCLEOTIDE SEQUENCE</scope>
    <source>
        <strain evidence="2">UP504</strain>
    </source>
</reference>
<evidence type="ECO:0000313" key="2">
    <source>
        <dbReference type="EMBL" id="KAF9519754.1"/>
    </source>
</evidence>
<sequence length="159" mass="17107">MRGSSSGSPSTHYHSAAASSQFSPRIPSHATTMGLASCGPSQPAPPMVRHSLIGLLGVMQMQSLRMIASPFLANTSPCLRAWHIAQGFDWPFGEDPLVLGLKHAISSNAPPSTTHPLRPATQPGTPLKPLRHCCFRCCLLCFLGHFPPRRAGHQLTLRP</sequence>
<proteinExistence type="predicted"/>
<evidence type="ECO:0000313" key="3">
    <source>
        <dbReference type="Proteomes" id="UP000886523"/>
    </source>
</evidence>
<dbReference type="Proteomes" id="UP000886523">
    <property type="component" value="Unassembled WGS sequence"/>
</dbReference>
<keyword evidence="3" id="KW-1185">Reference proteome</keyword>
<name>A0A9P6B8K2_9AGAM</name>
<feature type="compositionally biased region" description="Low complexity" evidence="1">
    <location>
        <begin position="1"/>
        <end position="10"/>
    </location>
</feature>
<dbReference type="EMBL" id="MU128916">
    <property type="protein sequence ID" value="KAF9519754.1"/>
    <property type="molecule type" value="Genomic_DNA"/>
</dbReference>
<dbReference type="OrthoDB" id="2506773at2759"/>
<feature type="compositionally biased region" description="Polar residues" evidence="1">
    <location>
        <begin position="11"/>
        <end position="23"/>
    </location>
</feature>
<gene>
    <name evidence="2" type="ORF">BS47DRAFT_1086463</name>
</gene>